<gene>
    <name evidence="1" type="ORF">GCM10023093_05590</name>
</gene>
<sequence>MRYDLVYTSLFLAITGTGKLNAQQLPRHIPFLSGNKYGYCDSNMNVLIPPQWDEALFFYNNNATVRVGPDFCLIDTNGKYVIPPGQHWNGVRRESSYKRLTAYDPKGKWSRYDTVIYACENNFITDPE</sequence>
<organism evidence="1 2">
    <name type="scientific">Nemorincola caseinilytica</name>
    <dbReference type="NCBI Taxonomy" id="2054315"/>
    <lineage>
        <taxon>Bacteria</taxon>
        <taxon>Pseudomonadati</taxon>
        <taxon>Bacteroidota</taxon>
        <taxon>Chitinophagia</taxon>
        <taxon>Chitinophagales</taxon>
        <taxon>Chitinophagaceae</taxon>
        <taxon>Nemorincola</taxon>
    </lineage>
</organism>
<proteinExistence type="predicted"/>
<dbReference type="Proteomes" id="UP001500067">
    <property type="component" value="Unassembled WGS sequence"/>
</dbReference>
<keyword evidence="2" id="KW-1185">Reference proteome</keyword>
<comment type="caution">
    <text evidence="1">The sequence shown here is derived from an EMBL/GenBank/DDBJ whole genome shotgun (WGS) entry which is preliminary data.</text>
</comment>
<dbReference type="InterPro" id="IPR032774">
    <property type="entry name" value="WG_beta_rep"/>
</dbReference>
<dbReference type="Pfam" id="PF14903">
    <property type="entry name" value="WG_beta_rep"/>
    <property type="match status" value="1"/>
</dbReference>
<accession>A0ABP8N4L4</accession>
<evidence type="ECO:0000313" key="1">
    <source>
        <dbReference type="EMBL" id="GAA4461251.1"/>
    </source>
</evidence>
<reference evidence="2" key="1">
    <citation type="journal article" date="2019" name="Int. J. Syst. Evol. Microbiol.">
        <title>The Global Catalogue of Microorganisms (GCM) 10K type strain sequencing project: providing services to taxonomists for standard genome sequencing and annotation.</title>
        <authorList>
            <consortium name="The Broad Institute Genomics Platform"/>
            <consortium name="The Broad Institute Genome Sequencing Center for Infectious Disease"/>
            <person name="Wu L."/>
            <person name="Ma J."/>
        </authorList>
    </citation>
    <scope>NUCLEOTIDE SEQUENCE [LARGE SCALE GENOMIC DNA]</scope>
    <source>
        <strain evidence="2">JCM 32105</strain>
    </source>
</reference>
<protein>
    <recommendedName>
        <fullName evidence="3">WG repeat-containing protein</fullName>
    </recommendedName>
</protein>
<name>A0ABP8N4L4_9BACT</name>
<dbReference type="RefSeq" id="WP_345078215.1">
    <property type="nucleotide sequence ID" value="NZ_BAABFA010000005.1"/>
</dbReference>
<evidence type="ECO:0008006" key="3">
    <source>
        <dbReference type="Google" id="ProtNLM"/>
    </source>
</evidence>
<dbReference type="EMBL" id="BAABFA010000005">
    <property type="protein sequence ID" value="GAA4461251.1"/>
    <property type="molecule type" value="Genomic_DNA"/>
</dbReference>
<evidence type="ECO:0000313" key="2">
    <source>
        <dbReference type="Proteomes" id="UP001500067"/>
    </source>
</evidence>